<sequence>MAKQNTERHTPMRPIRIPDDEWEALGKAVGDRNRARLIREYIRWHLRWPGNKQPERAPEQIGGPGISSKTQEAQDG</sequence>
<evidence type="ECO:0000256" key="1">
    <source>
        <dbReference type="SAM" id="MobiDB-lite"/>
    </source>
</evidence>
<comment type="caution">
    <text evidence="2">The sequence shown here is derived from an EMBL/GenBank/DDBJ whole genome shotgun (WGS) entry which is preliminary data.</text>
</comment>
<accession>A0ABU3AFA1</accession>
<evidence type="ECO:0008006" key="4">
    <source>
        <dbReference type="Google" id="ProtNLM"/>
    </source>
</evidence>
<evidence type="ECO:0000313" key="3">
    <source>
        <dbReference type="Proteomes" id="UP001180724"/>
    </source>
</evidence>
<gene>
    <name evidence="2" type="ORF">RM812_01130</name>
</gene>
<feature type="region of interest" description="Disordered" evidence="1">
    <location>
        <begin position="48"/>
        <end position="76"/>
    </location>
</feature>
<name>A0ABU3AFA1_9ACTN</name>
<proteinExistence type="predicted"/>
<evidence type="ECO:0000313" key="2">
    <source>
        <dbReference type="EMBL" id="MDT0608854.1"/>
    </source>
</evidence>
<keyword evidence="3" id="KW-1185">Reference proteome</keyword>
<feature type="compositionally biased region" description="Polar residues" evidence="1">
    <location>
        <begin position="67"/>
        <end position="76"/>
    </location>
</feature>
<dbReference type="EMBL" id="JAVRFH010000001">
    <property type="protein sequence ID" value="MDT0608854.1"/>
    <property type="molecule type" value="Genomic_DNA"/>
</dbReference>
<protein>
    <recommendedName>
        <fullName evidence="4">Ribbon-helix-helix protein CopG domain-containing protein</fullName>
    </recommendedName>
</protein>
<organism evidence="2 3">
    <name type="scientific">Streptomyces lancefieldiae</name>
    <dbReference type="NCBI Taxonomy" id="3075520"/>
    <lineage>
        <taxon>Bacteria</taxon>
        <taxon>Bacillati</taxon>
        <taxon>Actinomycetota</taxon>
        <taxon>Actinomycetes</taxon>
        <taxon>Kitasatosporales</taxon>
        <taxon>Streptomycetaceae</taxon>
        <taxon>Streptomyces</taxon>
    </lineage>
</organism>
<dbReference type="RefSeq" id="WP_311570443.1">
    <property type="nucleotide sequence ID" value="NZ_JAVRFH010000001.1"/>
</dbReference>
<reference evidence="2" key="1">
    <citation type="submission" date="2024-05" db="EMBL/GenBank/DDBJ databases">
        <title>30 novel species of actinomycetes from the DSMZ collection.</title>
        <authorList>
            <person name="Nouioui I."/>
        </authorList>
    </citation>
    <scope>NUCLEOTIDE SEQUENCE</scope>
    <source>
        <strain evidence="2">DSM 40712</strain>
    </source>
</reference>
<dbReference type="Proteomes" id="UP001180724">
    <property type="component" value="Unassembled WGS sequence"/>
</dbReference>